<evidence type="ECO:0000313" key="8">
    <source>
        <dbReference type="EMBL" id="CAE0142803.1"/>
    </source>
</evidence>
<dbReference type="GO" id="GO:0005774">
    <property type="term" value="C:vacuolar membrane"/>
    <property type="evidence" value="ECO:0007669"/>
    <property type="project" value="TreeGrafter"/>
</dbReference>
<comment type="subcellular location">
    <subcellularLocation>
        <location evidence="1">Membrane</location>
        <topology evidence="1">Multi-pass membrane protein</topology>
    </subcellularLocation>
</comment>
<keyword evidence="3" id="KW-0813">Transport</keyword>
<evidence type="ECO:0000259" key="7">
    <source>
        <dbReference type="Pfam" id="PF01490"/>
    </source>
</evidence>
<dbReference type="InterPro" id="IPR013057">
    <property type="entry name" value="AA_transpt_TM"/>
</dbReference>
<feature type="transmembrane region" description="Helical" evidence="6">
    <location>
        <begin position="184"/>
        <end position="206"/>
    </location>
</feature>
<evidence type="ECO:0000256" key="2">
    <source>
        <dbReference type="ARBA" id="ARBA00022692"/>
    </source>
</evidence>
<keyword evidence="5 6" id="KW-0472">Membrane</keyword>
<dbReference type="PANTHER" id="PTHR22950:SF349">
    <property type="entry name" value="AMINO ACID TRANSPORTER TRANSMEMBRANE DOMAIN-CONTAINING PROTEIN"/>
    <property type="match status" value="1"/>
</dbReference>
<dbReference type="EMBL" id="HBHY01014097">
    <property type="protein sequence ID" value="CAE0142803.1"/>
    <property type="molecule type" value="Transcribed_RNA"/>
</dbReference>
<evidence type="ECO:0000256" key="3">
    <source>
        <dbReference type="ARBA" id="ARBA00022970"/>
    </source>
</evidence>
<keyword evidence="2 6" id="KW-0812">Transmembrane</keyword>
<evidence type="ECO:0000256" key="4">
    <source>
        <dbReference type="ARBA" id="ARBA00022989"/>
    </source>
</evidence>
<organism evidence="8">
    <name type="scientific">Prasinoderma singulare</name>
    <dbReference type="NCBI Taxonomy" id="676789"/>
    <lineage>
        <taxon>Eukaryota</taxon>
        <taxon>Viridiplantae</taxon>
        <taxon>Prasinodermophyta</taxon>
        <taxon>Prasinodermophyceae</taxon>
        <taxon>Prasinodermales</taxon>
        <taxon>Prasinodermaceae</taxon>
        <taxon>Prasinoderma</taxon>
    </lineage>
</organism>
<feature type="transmembrane region" description="Helical" evidence="6">
    <location>
        <begin position="105"/>
        <end position="129"/>
    </location>
</feature>
<keyword evidence="4 6" id="KW-1133">Transmembrane helix</keyword>
<evidence type="ECO:0000256" key="1">
    <source>
        <dbReference type="ARBA" id="ARBA00004141"/>
    </source>
</evidence>
<proteinExistence type="predicted"/>
<evidence type="ECO:0000256" key="6">
    <source>
        <dbReference type="SAM" id="Phobius"/>
    </source>
</evidence>
<protein>
    <recommendedName>
        <fullName evidence="7">Amino acid transporter transmembrane domain-containing protein</fullName>
    </recommendedName>
</protein>
<feature type="transmembrane region" description="Helical" evidence="6">
    <location>
        <begin position="321"/>
        <end position="344"/>
    </location>
</feature>
<feature type="transmembrane region" description="Helical" evidence="6">
    <location>
        <begin position="356"/>
        <end position="378"/>
    </location>
</feature>
<feature type="domain" description="Amino acid transporter transmembrane" evidence="7">
    <location>
        <begin position="1"/>
        <end position="377"/>
    </location>
</feature>
<feature type="transmembrane region" description="Helical" evidence="6">
    <location>
        <begin position="81"/>
        <end position="99"/>
    </location>
</feature>
<feature type="transmembrane region" description="Helical" evidence="6">
    <location>
        <begin position="30"/>
        <end position="46"/>
    </location>
</feature>
<evidence type="ECO:0000256" key="5">
    <source>
        <dbReference type="ARBA" id="ARBA00023136"/>
    </source>
</evidence>
<gene>
    <name evidence="8" type="ORF">PSIN1315_LOCUS9040</name>
</gene>
<dbReference type="Pfam" id="PF01490">
    <property type="entry name" value="Aa_trans"/>
    <property type="match status" value="1"/>
</dbReference>
<feature type="transmembrane region" description="Helical" evidence="6">
    <location>
        <begin position="218"/>
        <end position="242"/>
    </location>
</feature>
<feature type="transmembrane region" description="Helical" evidence="6">
    <location>
        <begin position="141"/>
        <end position="164"/>
    </location>
</feature>
<dbReference type="PANTHER" id="PTHR22950">
    <property type="entry name" value="AMINO ACID TRANSPORTER"/>
    <property type="match status" value="1"/>
</dbReference>
<sequence>MNVIKAVLGAGAFALPWAFANGGLVLASSTVLASLAVCVWSVHMLVKARQFLPAAKAEKIDTYTELAAAAISEKGGLATELMVLVCCFGIASAYMVFVADTLATVITPAVLGVGPVGSAELLIYLLPLWVGLAWIKEMSGLSLISLLGNVSCVGGMAVVAQFATQMPSQLAALPTWNPATFPQWFGSVAFLFFTHFSLPGIESAMADKSKFSLASFKGFAFCAALAISFGVMGAIAFGPAVGSNVITDLQGTGVVLAVKLLLCFNLLATFPVVCRTAFLTIEKFAKMGGFTMGTWSSRAVRTAYTVAAGLTAVAIPNFGRLLGVVGGFCCSMLTCFFPAMMYIWGAKAAGRELTALESAGAWGTMVLGVVLGVLSVFFA</sequence>
<dbReference type="GO" id="GO:0015179">
    <property type="term" value="F:L-amino acid transmembrane transporter activity"/>
    <property type="evidence" value="ECO:0007669"/>
    <property type="project" value="TreeGrafter"/>
</dbReference>
<reference evidence="8" key="1">
    <citation type="submission" date="2021-01" db="EMBL/GenBank/DDBJ databases">
        <authorList>
            <person name="Corre E."/>
            <person name="Pelletier E."/>
            <person name="Niang G."/>
            <person name="Scheremetjew M."/>
            <person name="Finn R."/>
            <person name="Kale V."/>
            <person name="Holt S."/>
            <person name="Cochrane G."/>
            <person name="Meng A."/>
            <person name="Brown T."/>
            <person name="Cohen L."/>
        </authorList>
    </citation>
    <scope>NUCLEOTIDE SEQUENCE</scope>
    <source>
        <strain evidence="8">RCC927</strain>
    </source>
</reference>
<feature type="transmembrane region" description="Helical" evidence="6">
    <location>
        <begin position="254"/>
        <end position="278"/>
    </location>
</feature>
<keyword evidence="3" id="KW-0029">Amino-acid transport</keyword>
<accession>A0A7S3FF94</accession>
<name>A0A7S3FF94_9VIRI</name>
<dbReference type="AlphaFoldDB" id="A0A7S3FF94"/>